<proteinExistence type="predicted"/>
<gene>
    <name evidence="1" type="ORF">ACFOSV_00695</name>
</gene>
<evidence type="ECO:0000313" key="1">
    <source>
        <dbReference type="EMBL" id="MFC3878671.1"/>
    </source>
</evidence>
<protein>
    <recommendedName>
        <fullName evidence="3">Major facilitator superfamily (MFS) profile domain-containing protein</fullName>
    </recommendedName>
</protein>
<dbReference type="EMBL" id="JBHRZS010000002">
    <property type="protein sequence ID" value="MFC3878671.1"/>
    <property type="molecule type" value="Genomic_DNA"/>
</dbReference>
<organism evidence="1 2">
    <name type="scientific">Algoriphagus namhaensis</name>
    <dbReference type="NCBI Taxonomy" id="915353"/>
    <lineage>
        <taxon>Bacteria</taxon>
        <taxon>Pseudomonadati</taxon>
        <taxon>Bacteroidota</taxon>
        <taxon>Cytophagia</taxon>
        <taxon>Cytophagales</taxon>
        <taxon>Cyclobacteriaceae</taxon>
        <taxon>Algoriphagus</taxon>
    </lineage>
</organism>
<name>A0ABV8AP34_9BACT</name>
<evidence type="ECO:0000313" key="2">
    <source>
        <dbReference type="Proteomes" id="UP001595805"/>
    </source>
</evidence>
<reference evidence="2" key="1">
    <citation type="journal article" date="2019" name="Int. J. Syst. Evol. Microbiol.">
        <title>The Global Catalogue of Microorganisms (GCM) 10K type strain sequencing project: providing services to taxonomists for standard genome sequencing and annotation.</title>
        <authorList>
            <consortium name="The Broad Institute Genomics Platform"/>
            <consortium name="The Broad Institute Genome Sequencing Center for Infectious Disease"/>
            <person name="Wu L."/>
            <person name="Ma J."/>
        </authorList>
    </citation>
    <scope>NUCLEOTIDE SEQUENCE [LARGE SCALE GENOMIC DNA]</scope>
    <source>
        <strain evidence="2">CCUG 60523</strain>
    </source>
</reference>
<keyword evidence="2" id="KW-1185">Reference proteome</keyword>
<comment type="caution">
    <text evidence="1">The sequence shown here is derived from an EMBL/GenBank/DDBJ whole genome shotgun (WGS) entry which is preliminary data.</text>
</comment>
<evidence type="ECO:0008006" key="3">
    <source>
        <dbReference type="Google" id="ProtNLM"/>
    </source>
</evidence>
<dbReference type="Proteomes" id="UP001595805">
    <property type="component" value="Unassembled WGS sequence"/>
</dbReference>
<dbReference type="RefSeq" id="WP_377902353.1">
    <property type="nucleotide sequence ID" value="NZ_JBHRZS010000002.1"/>
</dbReference>
<accession>A0ABV8AP34</accession>
<sequence length="58" mass="6375">MKNRRILIIGTILGTILGSVTAAFYGNLHIWLGLGFSLGPTIAFVIQEFQALNQEKEV</sequence>